<feature type="region of interest" description="Disordered" evidence="1">
    <location>
        <begin position="239"/>
        <end position="283"/>
    </location>
</feature>
<feature type="transmembrane region" description="Helical" evidence="2">
    <location>
        <begin position="148"/>
        <end position="171"/>
    </location>
</feature>
<keyword evidence="2" id="KW-0812">Transmembrane</keyword>
<sequence length="521" mass="53340">MEMTPAHWVYLAGLASLIVVMVARKNVVVPAIAATFLTAVTFTGSVPGGVASVFRASLVAASELFNIFLIIALVTAMLAALRAIGAEHRMVAPFRRLMVNGPIAYLVLFVVTYVFALFFWPTPTLALIAAILLPAAIRAGLSPMAGAIAIAIAGQGMALASDYVIGVAPALSASGANVSADLIADRALVLSWVVGIVALAMSYLMTVRRRRPSLAATEPSPAMSTSVAPRAELAPAAVVAGSGSGGTSEQLGHALATKQPPREALEDGEATTTDAVLDDDPSDQRGQNWRAKLFAVLVPVSFGALLVYMLLGRFTDLVSVDDGAGAPLVGGLAALLLLAVAVTSDGVRSLESCAEHVVDGLSFAFKAMGVVIPIAGFVFIGISDFSGRIMGLAEGTTAPGFLFDAIRSVEDHIPNNPFVIMLAVLLAGMTVGLDGSGWAGLPLTGSLSEALSPHAGVDTATLAAIAQNGASWTGGGTLVIWSSLIAVATFCGVSVVDLARKLFLPVVTGLVVSTVVAAIIW</sequence>
<feature type="transmembrane region" description="Helical" evidence="2">
    <location>
        <begin position="293"/>
        <end position="311"/>
    </location>
</feature>
<feature type="transmembrane region" description="Helical" evidence="2">
    <location>
        <begin position="478"/>
        <end position="495"/>
    </location>
</feature>
<feature type="transmembrane region" description="Helical" evidence="2">
    <location>
        <begin position="97"/>
        <end position="119"/>
    </location>
</feature>
<feature type="transmembrane region" description="Helical" evidence="2">
    <location>
        <begin position="64"/>
        <end position="85"/>
    </location>
</feature>
<dbReference type="RefSeq" id="WP_197698994.1">
    <property type="nucleotide sequence ID" value="NZ_LT607754.1"/>
</dbReference>
<gene>
    <name evidence="3" type="ORF">GA0070613_5291</name>
</gene>
<accession>A0A1C5JSX4</accession>
<organism evidence="3 4">
    <name type="scientific">Micromonospora inositola</name>
    <dbReference type="NCBI Taxonomy" id="47865"/>
    <lineage>
        <taxon>Bacteria</taxon>
        <taxon>Bacillati</taxon>
        <taxon>Actinomycetota</taxon>
        <taxon>Actinomycetes</taxon>
        <taxon>Micromonosporales</taxon>
        <taxon>Micromonosporaceae</taxon>
        <taxon>Micromonospora</taxon>
    </lineage>
</organism>
<feature type="transmembrane region" description="Helical" evidence="2">
    <location>
        <begin position="6"/>
        <end position="23"/>
    </location>
</feature>
<evidence type="ECO:0008006" key="5">
    <source>
        <dbReference type="Google" id="ProtNLM"/>
    </source>
</evidence>
<proteinExistence type="predicted"/>
<feature type="transmembrane region" description="Helical" evidence="2">
    <location>
        <begin position="125"/>
        <end position="141"/>
    </location>
</feature>
<feature type="transmembrane region" description="Helical" evidence="2">
    <location>
        <begin position="363"/>
        <end position="383"/>
    </location>
</feature>
<evidence type="ECO:0000256" key="2">
    <source>
        <dbReference type="SAM" id="Phobius"/>
    </source>
</evidence>
<feature type="transmembrane region" description="Helical" evidence="2">
    <location>
        <begin position="35"/>
        <end position="58"/>
    </location>
</feature>
<dbReference type="EMBL" id="LT607754">
    <property type="protein sequence ID" value="SCG73359.1"/>
    <property type="molecule type" value="Genomic_DNA"/>
</dbReference>
<keyword evidence="2" id="KW-1133">Transmembrane helix</keyword>
<dbReference type="AlphaFoldDB" id="A0A1C5JSX4"/>
<feature type="transmembrane region" description="Helical" evidence="2">
    <location>
        <begin position="183"/>
        <end position="204"/>
    </location>
</feature>
<keyword evidence="4" id="KW-1185">Reference proteome</keyword>
<feature type="transmembrane region" description="Helical" evidence="2">
    <location>
        <begin position="502"/>
        <end position="520"/>
    </location>
</feature>
<protein>
    <recommendedName>
        <fullName evidence="5">H+/gluconate symporter</fullName>
    </recommendedName>
</protein>
<evidence type="ECO:0000256" key="1">
    <source>
        <dbReference type="SAM" id="MobiDB-lite"/>
    </source>
</evidence>
<feature type="transmembrane region" description="Helical" evidence="2">
    <location>
        <begin position="323"/>
        <end position="342"/>
    </location>
</feature>
<keyword evidence="2" id="KW-0472">Membrane</keyword>
<evidence type="ECO:0000313" key="3">
    <source>
        <dbReference type="EMBL" id="SCG73359.1"/>
    </source>
</evidence>
<reference evidence="4" key="1">
    <citation type="submission" date="2016-06" db="EMBL/GenBank/DDBJ databases">
        <authorList>
            <person name="Varghese N."/>
            <person name="Submissions Spin"/>
        </authorList>
    </citation>
    <scope>NUCLEOTIDE SEQUENCE [LARGE SCALE GENOMIC DNA]</scope>
    <source>
        <strain evidence="4">DSM 43819</strain>
    </source>
</reference>
<dbReference type="Proteomes" id="UP000198221">
    <property type="component" value="Chromosome I"/>
</dbReference>
<name>A0A1C5JSX4_9ACTN</name>
<evidence type="ECO:0000313" key="4">
    <source>
        <dbReference type="Proteomes" id="UP000198221"/>
    </source>
</evidence>